<proteinExistence type="inferred from homology"/>
<gene>
    <name evidence="5" type="ORF">ACFQ0P_07720</name>
</gene>
<comment type="similarity">
    <text evidence="1">Belongs to the glycosyl hydrolase 39 family.</text>
</comment>
<organism evidence="5 6">
    <name type="scientific">Microbacterium insulae</name>
    <dbReference type="NCBI Taxonomy" id="483014"/>
    <lineage>
        <taxon>Bacteria</taxon>
        <taxon>Bacillati</taxon>
        <taxon>Actinomycetota</taxon>
        <taxon>Actinomycetes</taxon>
        <taxon>Micrococcales</taxon>
        <taxon>Microbacteriaceae</taxon>
        <taxon>Microbacterium</taxon>
    </lineage>
</organism>
<dbReference type="Pfam" id="PF01229">
    <property type="entry name" value="Glyco_hydro_39"/>
    <property type="match status" value="1"/>
</dbReference>
<dbReference type="RefSeq" id="WP_204978038.1">
    <property type="nucleotide sequence ID" value="NZ_JBHTII010000001.1"/>
</dbReference>
<reference evidence="6" key="1">
    <citation type="journal article" date="2019" name="Int. J. Syst. Evol. Microbiol.">
        <title>The Global Catalogue of Microorganisms (GCM) 10K type strain sequencing project: providing services to taxonomists for standard genome sequencing and annotation.</title>
        <authorList>
            <consortium name="The Broad Institute Genomics Platform"/>
            <consortium name="The Broad Institute Genome Sequencing Center for Infectious Disease"/>
            <person name="Wu L."/>
            <person name="Ma J."/>
        </authorList>
    </citation>
    <scope>NUCLEOTIDE SEQUENCE [LARGE SCALE GENOMIC DNA]</scope>
    <source>
        <strain evidence="6">CCUG 54523</strain>
    </source>
</reference>
<evidence type="ECO:0000256" key="1">
    <source>
        <dbReference type="ARBA" id="ARBA00008875"/>
    </source>
</evidence>
<sequence>MKPVSTSATIAVDFSRLADHPLSHDRIALFNSGLVTLPTYRRDADYFRRAHPEHLRIDLGWGAEWMPWTRELISVDGDVVAYDFVETDAIAEFLDEVGVRPYWAYSYVPNAARPSGADWRTMDVDDTLWVQLVTEYVRGAAERGVAIGYHEVYNEPDLRDERTGEPVFYAGDFDDYLDLYRKTSRAIRAVDPTARVGGPALASVAKNAHWLRPFLRAVVEEDLPLDFLSFHHYGTYGIGPALQTVLDALAEFPHLAEVELHLNEYNSFVIDYPRGGLQDSHLLAAAFAADLDLLLGSPSLTRVSWAQFLDSGNDNYSGMIDIDGAAKPLYRVYEFYQSMPVDRRAVRVDGPDGVGAIASADDRSAAVLVWNRSIVDVDIRIDTGRSDLFVALLDSTGHDARRPLGAEPLRLERGAVALISTETPDVSTARRRVSRTRVHIEDRDTRAWSDVDETTATIRFGTADDANATVKVGLDLAADIAGEFRASVTADDGTPAAGEIDIVESVVAGTRTVWATLTGAAPHTFGRVDFVAEAAAEDGR</sequence>
<keyword evidence="2" id="KW-0378">Hydrolase</keyword>
<evidence type="ECO:0000259" key="4">
    <source>
        <dbReference type="Pfam" id="PF01229"/>
    </source>
</evidence>
<dbReference type="InterPro" id="IPR049166">
    <property type="entry name" value="GH39_cat"/>
</dbReference>
<dbReference type="PANTHER" id="PTHR12631">
    <property type="entry name" value="ALPHA-L-IDURONIDASE"/>
    <property type="match status" value="1"/>
</dbReference>
<dbReference type="Gene3D" id="3.20.20.80">
    <property type="entry name" value="Glycosidases"/>
    <property type="match status" value="1"/>
</dbReference>
<name>A0ABW3AHN3_9MICO</name>
<dbReference type="SUPFAM" id="SSF51445">
    <property type="entry name" value="(Trans)glycosidases"/>
    <property type="match status" value="1"/>
</dbReference>
<dbReference type="Proteomes" id="UP001597055">
    <property type="component" value="Unassembled WGS sequence"/>
</dbReference>
<dbReference type="InterPro" id="IPR051923">
    <property type="entry name" value="Glycosyl_Hydrolase_39"/>
</dbReference>
<keyword evidence="3" id="KW-0326">Glycosidase</keyword>
<protein>
    <recommendedName>
        <fullName evidence="4">Glycosyl hydrolases family 39 N-terminal catalytic domain-containing protein</fullName>
    </recommendedName>
</protein>
<accession>A0ABW3AHN3</accession>
<evidence type="ECO:0000313" key="6">
    <source>
        <dbReference type="Proteomes" id="UP001597055"/>
    </source>
</evidence>
<comment type="caution">
    <text evidence="5">The sequence shown here is derived from an EMBL/GenBank/DDBJ whole genome shotgun (WGS) entry which is preliminary data.</text>
</comment>
<feature type="domain" description="Glycosyl hydrolases family 39 N-terminal catalytic" evidence="4">
    <location>
        <begin position="68"/>
        <end position="374"/>
    </location>
</feature>
<dbReference type="EMBL" id="JBHTII010000001">
    <property type="protein sequence ID" value="MFD0790280.1"/>
    <property type="molecule type" value="Genomic_DNA"/>
</dbReference>
<evidence type="ECO:0000256" key="3">
    <source>
        <dbReference type="ARBA" id="ARBA00023295"/>
    </source>
</evidence>
<dbReference type="InterPro" id="IPR017853">
    <property type="entry name" value="GH"/>
</dbReference>
<keyword evidence="6" id="KW-1185">Reference proteome</keyword>
<dbReference type="PANTHER" id="PTHR12631:SF10">
    <property type="entry name" value="BETA-XYLOSIDASE-LIKE PROTEIN-RELATED"/>
    <property type="match status" value="1"/>
</dbReference>
<evidence type="ECO:0000256" key="2">
    <source>
        <dbReference type="ARBA" id="ARBA00022801"/>
    </source>
</evidence>
<evidence type="ECO:0000313" key="5">
    <source>
        <dbReference type="EMBL" id="MFD0790280.1"/>
    </source>
</evidence>